<comment type="caution">
    <text evidence="1">The sequence shown here is derived from an EMBL/GenBank/DDBJ whole genome shotgun (WGS) entry which is preliminary data.</text>
</comment>
<dbReference type="RefSeq" id="WP_402703688.1">
    <property type="nucleotide sequence ID" value="NZ_JBIUZV010000025.1"/>
</dbReference>
<evidence type="ECO:0000313" key="1">
    <source>
        <dbReference type="EMBL" id="MFJ3048569.1"/>
    </source>
</evidence>
<protein>
    <recommendedName>
        <fullName evidence="3">XRE family transcriptional regulator</fullName>
    </recommendedName>
</protein>
<dbReference type="Proteomes" id="UP001617427">
    <property type="component" value="Unassembled WGS sequence"/>
</dbReference>
<keyword evidence="2" id="KW-1185">Reference proteome</keyword>
<sequence length="80" mass="9076">MKTPTCADFKSFYSSLSASDKAKFAECAGTTKGYISVHLVYARRMPRKDKMEQLFTACQKFGAKFDKSALIAFFYEEQHA</sequence>
<reference evidence="1 2" key="1">
    <citation type="submission" date="2024-10" db="EMBL/GenBank/DDBJ databases">
        <title>The Natural Products Discovery Center: Release of the First 8490 Sequenced Strains for Exploring Actinobacteria Biosynthetic Diversity.</title>
        <authorList>
            <person name="Kalkreuter E."/>
            <person name="Kautsar S.A."/>
            <person name="Yang D."/>
            <person name="Bader C.D."/>
            <person name="Teijaro C.N."/>
            <person name="Fluegel L."/>
            <person name="Davis C.M."/>
            <person name="Simpson J.R."/>
            <person name="Lauterbach L."/>
            <person name="Steele A.D."/>
            <person name="Gui C."/>
            <person name="Meng S."/>
            <person name="Li G."/>
            <person name="Viehrig K."/>
            <person name="Ye F."/>
            <person name="Su P."/>
            <person name="Kiefer A.F."/>
            <person name="Nichols A."/>
            <person name="Cepeda A.J."/>
            <person name="Yan W."/>
            <person name="Fan B."/>
            <person name="Jiang Y."/>
            <person name="Adhikari A."/>
            <person name="Zheng C.-J."/>
            <person name="Schuster L."/>
            <person name="Cowan T.M."/>
            <person name="Smanski M.J."/>
            <person name="Chevrette M.G."/>
            <person name="De Carvalho L.P.S."/>
            <person name="Shen B."/>
        </authorList>
    </citation>
    <scope>NUCLEOTIDE SEQUENCE [LARGE SCALE GENOMIC DNA]</scope>
    <source>
        <strain evidence="1 2">NPDC087045</strain>
    </source>
</reference>
<accession>A0ABW8F5M6</accession>
<name>A0ABW8F5M6_9BURK</name>
<gene>
    <name evidence="1" type="ORF">ACIPEN_22270</name>
</gene>
<evidence type="ECO:0008006" key="3">
    <source>
        <dbReference type="Google" id="ProtNLM"/>
    </source>
</evidence>
<organism evidence="1 2">
    <name type="scientific">Herbaspirillum chlorophenolicum</name>
    <dbReference type="NCBI Taxonomy" id="211589"/>
    <lineage>
        <taxon>Bacteria</taxon>
        <taxon>Pseudomonadati</taxon>
        <taxon>Pseudomonadota</taxon>
        <taxon>Betaproteobacteria</taxon>
        <taxon>Burkholderiales</taxon>
        <taxon>Oxalobacteraceae</taxon>
        <taxon>Herbaspirillum</taxon>
    </lineage>
</organism>
<proteinExistence type="predicted"/>
<evidence type="ECO:0000313" key="2">
    <source>
        <dbReference type="Proteomes" id="UP001617427"/>
    </source>
</evidence>
<dbReference type="EMBL" id="JBIUZV010000025">
    <property type="protein sequence ID" value="MFJ3048569.1"/>
    <property type="molecule type" value="Genomic_DNA"/>
</dbReference>